<sequence>MGERAHYATVDDDGWRLRYSHWGARTLDTDILAGPTAALRFVHAQQPDDHWLDDTWCEAAVLIDTTRRVLLFFSIHLADVAHREALLAVLAVTWRGWEVHWAYDGIADLAAHVGLDRSTVRTTRVPDEVPGVPADQADTLVTLHTPEGPRAYTVWDEGPTVAALGPSLLRRLPESGRIHQCDTLVPAGLHIDVPSREVGLWTSRTIHYTAEELASLWPGWTFTFWADRHREQATRCQALFPLPEPDFHRGLDTVTATIGRSPTTVDLQALAARLGGTPTPYSDFHTQIHPTTAEQATLAAAIAQLRSARG</sequence>
<accession>A0ABT1IG56</accession>
<proteinExistence type="predicted"/>
<protein>
    <submittedName>
        <fullName evidence="1">Uncharacterized protein</fullName>
    </submittedName>
</protein>
<dbReference type="Proteomes" id="UP001205185">
    <property type="component" value="Unassembled WGS sequence"/>
</dbReference>
<gene>
    <name evidence="1" type="ORF">LV75_004147</name>
</gene>
<keyword evidence="2" id="KW-1185">Reference proteome</keyword>
<dbReference type="RefSeq" id="WP_253888593.1">
    <property type="nucleotide sequence ID" value="NZ_BAAAVB010000003.1"/>
</dbReference>
<evidence type="ECO:0000313" key="2">
    <source>
        <dbReference type="Proteomes" id="UP001205185"/>
    </source>
</evidence>
<comment type="caution">
    <text evidence="1">The sequence shown here is derived from an EMBL/GenBank/DDBJ whole genome shotgun (WGS) entry which is preliminary data.</text>
</comment>
<name>A0ABT1IG56_9PSEU</name>
<dbReference type="EMBL" id="JAMTCO010000010">
    <property type="protein sequence ID" value="MCP2271633.1"/>
    <property type="molecule type" value="Genomic_DNA"/>
</dbReference>
<reference evidence="1 2" key="1">
    <citation type="submission" date="2022-06" db="EMBL/GenBank/DDBJ databases">
        <title>Genomic Encyclopedia of Archaeal and Bacterial Type Strains, Phase II (KMG-II): from individual species to whole genera.</title>
        <authorList>
            <person name="Goeker M."/>
        </authorList>
    </citation>
    <scope>NUCLEOTIDE SEQUENCE [LARGE SCALE GENOMIC DNA]</scope>
    <source>
        <strain evidence="1 2">DSM 44255</strain>
    </source>
</reference>
<evidence type="ECO:0000313" key="1">
    <source>
        <dbReference type="EMBL" id="MCP2271633.1"/>
    </source>
</evidence>
<organism evidence="1 2">
    <name type="scientific">Actinokineospora diospyrosa</name>
    <dbReference type="NCBI Taxonomy" id="103728"/>
    <lineage>
        <taxon>Bacteria</taxon>
        <taxon>Bacillati</taxon>
        <taxon>Actinomycetota</taxon>
        <taxon>Actinomycetes</taxon>
        <taxon>Pseudonocardiales</taxon>
        <taxon>Pseudonocardiaceae</taxon>
        <taxon>Actinokineospora</taxon>
    </lineage>
</organism>